<protein>
    <submittedName>
        <fullName evidence="2">Uncharacterized protein</fullName>
    </submittedName>
</protein>
<gene>
    <name evidence="2" type="ORF">AWB74_08511</name>
</gene>
<dbReference type="RefSeq" id="WP_061152556.1">
    <property type="nucleotide sequence ID" value="NZ_FCOM02000125.1"/>
</dbReference>
<evidence type="ECO:0000313" key="2">
    <source>
        <dbReference type="EMBL" id="SAL88332.1"/>
    </source>
</evidence>
<feature type="compositionally biased region" description="Basic and acidic residues" evidence="1">
    <location>
        <begin position="1"/>
        <end position="10"/>
    </location>
</feature>
<dbReference type="AlphaFoldDB" id="A0A158L4X1"/>
<sequence>MATRPIHEYADDLSPTDESEGDVDDEDDIDVPLVVVDIFQGGVSDAFPGSLSICKVEDSTGIRRTGQLGLLGKAASLLASCSRKIIEVPLRDGTMTATVARFQRGVPFPLYRVDMAADNGFLFATLHPIDGSPQSLRRARVLMEDHDDVIRLLERVLRVFATTQL</sequence>
<dbReference type="EMBL" id="FCOM02000125">
    <property type="protein sequence ID" value="SAL88332.1"/>
    <property type="molecule type" value="Genomic_DNA"/>
</dbReference>
<feature type="compositionally biased region" description="Acidic residues" evidence="1">
    <location>
        <begin position="14"/>
        <end position="26"/>
    </location>
</feature>
<feature type="region of interest" description="Disordered" evidence="1">
    <location>
        <begin position="1"/>
        <end position="26"/>
    </location>
</feature>
<dbReference type="OrthoDB" id="9946218at2"/>
<comment type="caution">
    <text evidence="2">The sequence shown here is derived from an EMBL/GenBank/DDBJ whole genome shotgun (WGS) entry which is preliminary data.</text>
</comment>
<organism evidence="2 3">
    <name type="scientific">Caballeronia arvi</name>
    <dbReference type="NCBI Taxonomy" id="1777135"/>
    <lineage>
        <taxon>Bacteria</taxon>
        <taxon>Pseudomonadati</taxon>
        <taxon>Pseudomonadota</taxon>
        <taxon>Betaproteobacteria</taxon>
        <taxon>Burkholderiales</taxon>
        <taxon>Burkholderiaceae</taxon>
        <taxon>Caballeronia</taxon>
    </lineage>
</organism>
<reference evidence="2" key="1">
    <citation type="submission" date="2016-01" db="EMBL/GenBank/DDBJ databases">
        <authorList>
            <person name="Peeters C."/>
        </authorList>
    </citation>
    <scope>NUCLEOTIDE SEQUENCE [LARGE SCALE GENOMIC DNA]</scope>
    <source>
        <strain evidence="2">LMG 29317</strain>
    </source>
</reference>
<evidence type="ECO:0000256" key="1">
    <source>
        <dbReference type="SAM" id="MobiDB-lite"/>
    </source>
</evidence>
<proteinExistence type="predicted"/>
<name>A0A158L4X1_9BURK</name>
<evidence type="ECO:0000313" key="3">
    <source>
        <dbReference type="Proteomes" id="UP000055019"/>
    </source>
</evidence>
<accession>A0A158L4X1</accession>
<dbReference type="Proteomes" id="UP000055019">
    <property type="component" value="Unassembled WGS sequence"/>
</dbReference>
<keyword evidence="3" id="KW-1185">Reference proteome</keyword>